<feature type="region of interest" description="Disordered" evidence="1">
    <location>
        <begin position="50"/>
        <end position="104"/>
    </location>
</feature>
<dbReference type="Gene3D" id="1.10.340.70">
    <property type="match status" value="1"/>
</dbReference>
<dbReference type="GO" id="GO:0003676">
    <property type="term" value="F:nucleic acid binding"/>
    <property type="evidence" value="ECO:0007669"/>
    <property type="project" value="InterPro"/>
</dbReference>
<evidence type="ECO:0000259" key="4">
    <source>
        <dbReference type="Pfam" id="PF17921"/>
    </source>
</evidence>
<accession>A0A699H5D9</accession>
<feature type="compositionally biased region" description="Basic residues" evidence="1">
    <location>
        <begin position="91"/>
        <end position="103"/>
    </location>
</feature>
<dbReference type="InterPro" id="IPR043502">
    <property type="entry name" value="DNA/RNA_pol_sf"/>
</dbReference>
<dbReference type="SUPFAM" id="SSF53098">
    <property type="entry name" value="Ribonuclease H-like"/>
    <property type="match status" value="2"/>
</dbReference>
<dbReference type="Pfam" id="PF13456">
    <property type="entry name" value="RVT_3"/>
    <property type="match status" value="1"/>
</dbReference>
<evidence type="ECO:0000259" key="3">
    <source>
        <dbReference type="Pfam" id="PF17919"/>
    </source>
</evidence>
<keyword evidence="5" id="KW-0808">Transferase</keyword>
<organism evidence="5">
    <name type="scientific">Tanacetum cinerariifolium</name>
    <name type="common">Dalmatian daisy</name>
    <name type="synonym">Chrysanthemum cinerariifolium</name>
    <dbReference type="NCBI Taxonomy" id="118510"/>
    <lineage>
        <taxon>Eukaryota</taxon>
        <taxon>Viridiplantae</taxon>
        <taxon>Streptophyta</taxon>
        <taxon>Embryophyta</taxon>
        <taxon>Tracheophyta</taxon>
        <taxon>Spermatophyta</taxon>
        <taxon>Magnoliopsida</taxon>
        <taxon>eudicotyledons</taxon>
        <taxon>Gunneridae</taxon>
        <taxon>Pentapetalae</taxon>
        <taxon>asterids</taxon>
        <taxon>campanulids</taxon>
        <taxon>Asterales</taxon>
        <taxon>Asteraceae</taxon>
        <taxon>Asteroideae</taxon>
        <taxon>Anthemideae</taxon>
        <taxon>Anthemidinae</taxon>
        <taxon>Tanacetum</taxon>
    </lineage>
</organism>
<dbReference type="AlphaFoldDB" id="A0A699H5D9"/>
<dbReference type="Gene3D" id="3.30.70.270">
    <property type="match status" value="2"/>
</dbReference>
<dbReference type="GO" id="GO:0003964">
    <property type="term" value="F:RNA-directed DNA polymerase activity"/>
    <property type="evidence" value="ECO:0007669"/>
    <property type="project" value="UniProtKB-KW"/>
</dbReference>
<feature type="domain" description="Reverse transcriptase/retrotransposon-derived protein RNase H-like" evidence="3">
    <location>
        <begin position="581"/>
        <end position="679"/>
    </location>
</feature>
<feature type="non-terminal residue" evidence="5">
    <location>
        <position position="1"/>
    </location>
</feature>
<reference evidence="5" key="1">
    <citation type="journal article" date="2019" name="Sci. Rep.">
        <title>Draft genome of Tanacetum cinerariifolium, the natural source of mosquito coil.</title>
        <authorList>
            <person name="Yamashiro T."/>
            <person name="Shiraishi A."/>
            <person name="Satake H."/>
            <person name="Nakayama K."/>
        </authorList>
    </citation>
    <scope>NUCLEOTIDE SEQUENCE</scope>
</reference>
<feature type="compositionally biased region" description="Basic and acidic residues" evidence="1">
    <location>
        <begin position="127"/>
        <end position="158"/>
    </location>
</feature>
<name>A0A699H5D9_TANCI</name>
<dbReference type="Pfam" id="PF17921">
    <property type="entry name" value="Integrase_H2C2"/>
    <property type="match status" value="1"/>
</dbReference>
<evidence type="ECO:0000256" key="1">
    <source>
        <dbReference type="SAM" id="MobiDB-lite"/>
    </source>
</evidence>
<dbReference type="Gene3D" id="3.30.420.10">
    <property type="entry name" value="Ribonuclease H-like superfamily/Ribonuclease H"/>
    <property type="match status" value="2"/>
</dbReference>
<feature type="compositionally biased region" description="Basic and acidic residues" evidence="1">
    <location>
        <begin position="62"/>
        <end position="71"/>
    </location>
</feature>
<feature type="domain" description="Integrase zinc-binding" evidence="4">
    <location>
        <begin position="938"/>
        <end position="989"/>
    </location>
</feature>
<dbReference type="Pfam" id="PF17919">
    <property type="entry name" value="RT_RNaseH_2"/>
    <property type="match status" value="1"/>
</dbReference>
<feature type="compositionally biased region" description="Basic residues" evidence="1">
    <location>
        <begin position="159"/>
        <end position="170"/>
    </location>
</feature>
<dbReference type="GO" id="GO:0004523">
    <property type="term" value="F:RNA-DNA hybrid ribonuclease activity"/>
    <property type="evidence" value="ECO:0007669"/>
    <property type="project" value="InterPro"/>
</dbReference>
<dbReference type="InterPro" id="IPR036397">
    <property type="entry name" value="RNaseH_sf"/>
</dbReference>
<dbReference type="PANTHER" id="PTHR48475">
    <property type="entry name" value="RIBONUCLEASE H"/>
    <property type="match status" value="1"/>
</dbReference>
<dbReference type="InterPro" id="IPR043128">
    <property type="entry name" value="Rev_trsase/Diguanyl_cyclase"/>
</dbReference>
<feature type="compositionally biased region" description="Basic and acidic residues" evidence="1">
    <location>
        <begin position="171"/>
        <end position="198"/>
    </location>
</feature>
<dbReference type="SUPFAM" id="SSF56672">
    <property type="entry name" value="DNA/RNA polymerases"/>
    <property type="match status" value="1"/>
</dbReference>
<feature type="domain" description="RNase H type-1" evidence="2">
    <location>
        <begin position="765"/>
        <end position="840"/>
    </location>
</feature>
<dbReference type="InterPro" id="IPR002156">
    <property type="entry name" value="RNaseH_domain"/>
</dbReference>
<keyword evidence="5" id="KW-0695">RNA-directed DNA polymerase</keyword>
<evidence type="ECO:0000259" key="2">
    <source>
        <dbReference type="Pfam" id="PF13456"/>
    </source>
</evidence>
<sequence>FGQAYFRCSLTRVLRQEYHQLLPIIAEKVHQEKVRQENLKAVKVRLNFEEPSQHSESGIPSRKRDLKERLGSRHVCSMSGSPEPRRDHSKSPRKKDAKRKTVFKRLEKGVFHRLRDKENSISIYSNDSRRRSYHDSRRDTESWYRSSRSRETKFAFEKRHNKRASSRRTKALSESEARSRTEAKLQEGRLSKPTKAEAKAGQIHPPHKNTKRNHGFRQREVQASSANDNPGRKKKRNHILRVGNKAMEKTRRKRKKGGNAMKGKTAGNTDGEEDGTEGPMIIKAEMGGHFVHRMSPSSYNGIIGRLGVRRIHAVPSTAHGMLKFPVTGGMVTLRSSVIILLECIMVSGPGAPQPVINQITKEKTHVAIHPEYPKQTIAIGSTLTEEGQKELCGLLRRNLDIFTWKPTDMTGVPRHMAEHRLNIREGCLPVTQKKRGQAPERNKAICEELEKPVDAGIMKEVHYHSWLSNPVLPHGSEVIRDIEETFKTLKEINMKLNLKKCTFGMREGVFLGYKVNADGLKVYPDKIEAVLSLPSPKCLKDVQRLNGKLASLNRFLSKSAKKSLPFFKTLKKCTNKGDFQWTAQAEMAFKQMKTLIAELPMLTAPKEKEELVIYLAATKKSISAVLMTERDGKQMPVYFVSRALQGPEIKNTQMEKLILALVSASKRLKRYFQAHTIIVITDQPIKHILSNPEITGRLLKWSFELEEHDIHYRPKTSVKGQILEDFILERPEDDPPDTPMEDKEELPDTWTLFTDGSSCIDCSGDGLILTSSEGMKFIYALRFRFDATNNKAAYEAVIVGLRIAEQIGVKNLQASVDSRLVANQINETYIPRKNKKADALSKMASTSFAHLSKQVIVEELKEKSIDEKEVLAVLKEEGRTWMTSIYEYPAEEILPKEKRKARAIRRKAGRYAVANGIIYKRSFLGPWLCCVGLLQANYVLRETHEGSCSMHAGPRSVVAKALRSGYYWLTMHADARKLIRECNSCQVHRPFRDNPFKDLCEKLCIHYCFAFVKHPQANGLVERANRSLGEGIKARLDERSKNWMEEISHVLWAHRTMIKSSNGETSFSLTYGMEAVIPVENGMPTLRTAEVDMVKNDETLEINLDLLEEKREHATIQEAKSKARMEKRYNARVHNTSFNPGNLVYRNNEVSHAEDGGKLGPKWEGPYEVTKALGKGAYKLMDRNRNILPRT</sequence>
<proteinExistence type="predicted"/>
<dbReference type="InterPro" id="IPR041588">
    <property type="entry name" value="Integrase_H2C2"/>
</dbReference>
<keyword evidence="5" id="KW-0548">Nucleotidyltransferase</keyword>
<gene>
    <name evidence="5" type="ORF">Tci_312167</name>
</gene>
<dbReference type="PANTHER" id="PTHR48475:SF2">
    <property type="entry name" value="RIBONUCLEASE H"/>
    <property type="match status" value="1"/>
</dbReference>
<feature type="region of interest" description="Disordered" evidence="1">
    <location>
        <begin position="127"/>
        <end position="278"/>
    </location>
</feature>
<dbReference type="InterPro" id="IPR012337">
    <property type="entry name" value="RNaseH-like_sf"/>
</dbReference>
<comment type="caution">
    <text evidence="5">The sequence shown here is derived from an EMBL/GenBank/DDBJ whole genome shotgun (WGS) entry which is preliminary data.</text>
</comment>
<evidence type="ECO:0000313" key="5">
    <source>
        <dbReference type="EMBL" id="GEX40192.1"/>
    </source>
</evidence>
<feature type="compositionally biased region" description="Basic residues" evidence="1">
    <location>
        <begin position="205"/>
        <end position="216"/>
    </location>
</feature>
<dbReference type="InterPro" id="IPR041577">
    <property type="entry name" value="RT_RNaseH_2"/>
</dbReference>
<dbReference type="EMBL" id="BKCJ010106229">
    <property type="protein sequence ID" value="GEX40192.1"/>
    <property type="molecule type" value="Genomic_DNA"/>
</dbReference>
<protein>
    <submittedName>
        <fullName evidence="5">Reverse transcriptase domain-containing protein</fullName>
    </submittedName>
</protein>